<evidence type="ECO:0000313" key="3">
    <source>
        <dbReference type="Proteomes" id="UP001642409"/>
    </source>
</evidence>
<dbReference type="EMBL" id="CATOUU010001084">
    <property type="protein sequence ID" value="CAI9970931.1"/>
    <property type="molecule type" value="Genomic_DNA"/>
</dbReference>
<accession>A0AA86UZX2</accession>
<evidence type="ECO:0000313" key="2">
    <source>
        <dbReference type="EMBL" id="CAL6034112.1"/>
    </source>
</evidence>
<proteinExistence type="predicted"/>
<comment type="caution">
    <text evidence="1">The sequence shown here is derived from an EMBL/GenBank/DDBJ whole genome shotgun (WGS) entry which is preliminary data.</text>
</comment>
<dbReference type="Proteomes" id="UP001642409">
    <property type="component" value="Unassembled WGS sequence"/>
</dbReference>
<dbReference type="EMBL" id="CAXDID020000127">
    <property type="protein sequence ID" value="CAL6034112.1"/>
    <property type="molecule type" value="Genomic_DNA"/>
</dbReference>
<gene>
    <name evidence="2" type="ORF">HINF_LOCUS35295</name>
    <name evidence="1" type="ORF">HINF_LOCUS58576</name>
</gene>
<reference evidence="2 3" key="2">
    <citation type="submission" date="2024-07" db="EMBL/GenBank/DDBJ databases">
        <authorList>
            <person name="Akdeniz Z."/>
        </authorList>
    </citation>
    <scope>NUCLEOTIDE SEQUENCE [LARGE SCALE GENOMIC DNA]</scope>
</reference>
<evidence type="ECO:0000313" key="1">
    <source>
        <dbReference type="EMBL" id="CAI9970931.1"/>
    </source>
</evidence>
<protein>
    <submittedName>
        <fullName evidence="2">Hypothetical_protein</fullName>
    </submittedName>
</protein>
<name>A0AA86UZX2_9EUKA</name>
<organism evidence="1">
    <name type="scientific">Hexamita inflata</name>
    <dbReference type="NCBI Taxonomy" id="28002"/>
    <lineage>
        <taxon>Eukaryota</taxon>
        <taxon>Metamonada</taxon>
        <taxon>Diplomonadida</taxon>
        <taxon>Hexamitidae</taxon>
        <taxon>Hexamitinae</taxon>
        <taxon>Hexamita</taxon>
    </lineage>
</organism>
<dbReference type="AlphaFoldDB" id="A0AA86UZX2"/>
<sequence length="280" mass="32870">MIFCIQHLRKKIKICDTKHLVKLNRNVINYGMKISLSNKLDGKYFDLNYVKSILTDLQPEVFSGHYKMCDRYALALFSTPSVTKMFDAALLNQEDQNTIDEKYSRIRCALYFLIMVPLVMQDLQCSQLATYQFYLYCWNIIIASNSLNSTEKMVTKLIISVQLIQMFQQDQINNLQDITLYIQHKSQISSLMVIPSGFFLFLHMELRSGSVIFVECARMTTVLKILRMFQSVRYCRKSQKSNQMLIIKRKVELVQNTQTEYTQPNNQKMKRLNNCILSPR</sequence>
<reference evidence="1" key="1">
    <citation type="submission" date="2023-06" db="EMBL/GenBank/DDBJ databases">
        <authorList>
            <person name="Kurt Z."/>
        </authorList>
    </citation>
    <scope>NUCLEOTIDE SEQUENCE</scope>
</reference>
<keyword evidence="3" id="KW-1185">Reference proteome</keyword>